<evidence type="ECO:0000313" key="3">
    <source>
        <dbReference type="WBParaSite" id="PgR003_g250_t02"/>
    </source>
</evidence>
<keyword evidence="1" id="KW-0472">Membrane</keyword>
<keyword evidence="1" id="KW-1133">Transmembrane helix</keyword>
<sequence>RFWRQSDLRKFAMEVTTTLEVRDEGGVPVVSHIRDAAGSSTSTWMDQASHTITLRYAFSLTMILIATIVLNSQYGQAVCNVCTVIPACVFSFAQLSDRNTRTFAYRATLFYWTISGVLLASDSVFVDWMGYFLGKFLLLTALFLNVVYQHRVSRRLSERQQCHTQAAASLIRAHTLKNVDYQWKQAKSSLEILDDMRWALSENSVSTSSSAIANSVGFTSFSDVGCTTSEVSLKTLGSTKGKARQWADGEMLRGSGGIIAAISSCAGTMDAISRIIV</sequence>
<protein>
    <submittedName>
        <fullName evidence="3">Uncharacterized protein</fullName>
    </submittedName>
</protein>
<feature type="transmembrane region" description="Helical" evidence="1">
    <location>
        <begin position="52"/>
        <end position="69"/>
    </location>
</feature>
<proteinExistence type="predicted"/>
<evidence type="ECO:0000313" key="2">
    <source>
        <dbReference type="Proteomes" id="UP000887569"/>
    </source>
</evidence>
<keyword evidence="1" id="KW-0812">Transmembrane</keyword>
<organism evidence="2 3">
    <name type="scientific">Parascaris univalens</name>
    <name type="common">Nematode worm</name>
    <dbReference type="NCBI Taxonomy" id="6257"/>
    <lineage>
        <taxon>Eukaryota</taxon>
        <taxon>Metazoa</taxon>
        <taxon>Ecdysozoa</taxon>
        <taxon>Nematoda</taxon>
        <taxon>Chromadorea</taxon>
        <taxon>Rhabditida</taxon>
        <taxon>Spirurina</taxon>
        <taxon>Ascaridomorpha</taxon>
        <taxon>Ascaridoidea</taxon>
        <taxon>Ascarididae</taxon>
        <taxon>Parascaris</taxon>
    </lineage>
</organism>
<accession>A0A915AA80</accession>
<feature type="transmembrane region" description="Helical" evidence="1">
    <location>
        <begin position="103"/>
        <end position="122"/>
    </location>
</feature>
<keyword evidence="2" id="KW-1185">Reference proteome</keyword>
<dbReference type="Proteomes" id="UP000887569">
    <property type="component" value="Unplaced"/>
</dbReference>
<name>A0A915AA80_PARUN</name>
<evidence type="ECO:0000256" key="1">
    <source>
        <dbReference type="SAM" id="Phobius"/>
    </source>
</evidence>
<feature type="transmembrane region" description="Helical" evidence="1">
    <location>
        <begin position="75"/>
        <end position="96"/>
    </location>
</feature>
<dbReference type="WBParaSite" id="PgR003_g250_t02">
    <property type="protein sequence ID" value="PgR003_g250_t02"/>
    <property type="gene ID" value="PgR003_g250"/>
</dbReference>
<dbReference type="AlphaFoldDB" id="A0A915AA80"/>
<reference evidence="3" key="1">
    <citation type="submission" date="2022-11" db="UniProtKB">
        <authorList>
            <consortium name="WormBaseParasite"/>
        </authorList>
    </citation>
    <scope>IDENTIFICATION</scope>
</reference>
<feature type="transmembrane region" description="Helical" evidence="1">
    <location>
        <begin position="128"/>
        <end position="148"/>
    </location>
</feature>